<keyword evidence="14 16" id="KW-0238">DNA-binding</keyword>
<dbReference type="InterPro" id="IPR006133">
    <property type="entry name" value="DNA-dir_DNA_pol_B_exonuc"/>
</dbReference>
<dbReference type="FunFam" id="3.30.420.10:FF:000010">
    <property type="entry name" value="DNA polymerase epsilon catalytic subunit"/>
    <property type="match status" value="1"/>
</dbReference>
<evidence type="ECO:0000313" key="19">
    <source>
        <dbReference type="EMBL" id="KAL3286990.1"/>
    </source>
</evidence>
<evidence type="ECO:0000256" key="12">
    <source>
        <dbReference type="ARBA" id="ARBA00023004"/>
    </source>
</evidence>
<keyword evidence="4 16" id="KW-0004">4Fe-4S</keyword>
<protein>
    <recommendedName>
        <fullName evidence="16">DNA polymerase epsilon catalytic subunit</fullName>
        <ecNumber evidence="16">2.7.7.7</ecNumber>
    </recommendedName>
</protein>
<dbReference type="InterPro" id="IPR036397">
    <property type="entry name" value="RNaseH_sf"/>
</dbReference>
<dbReference type="Pfam" id="PF22634">
    <property type="entry name" value="POL2_thumb"/>
    <property type="match status" value="1"/>
</dbReference>
<comment type="catalytic activity">
    <reaction evidence="16">
        <text>DNA(n) + a 2'-deoxyribonucleoside 5'-triphosphate = DNA(n+1) + diphosphate</text>
        <dbReference type="Rhea" id="RHEA:22508"/>
        <dbReference type="Rhea" id="RHEA-COMP:17339"/>
        <dbReference type="Rhea" id="RHEA-COMP:17340"/>
        <dbReference type="ChEBI" id="CHEBI:33019"/>
        <dbReference type="ChEBI" id="CHEBI:61560"/>
        <dbReference type="ChEBI" id="CHEBI:173112"/>
        <dbReference type="EC" id="2.7.7.7"/>
    </reaction>
</comment>
<dbReference type="GO" id="GO:0003887">
    <property type="term" value="F:DNA-directed DNA polymerase activity"/>
    <property type="evidence" value="ECO:0007669"/>
    <property type="project" value="UniProtKB-KW"/>
</dbReference>
<keyword evidence="10 16" id="KW-0862">Zinc</keyword>
<keyword evidence="13 16" id="KW-0411">Iron-sulfur</keyword>
<keyword evidence="11 16" id="KW-0239">DNA-directed DNA polymerase</keyword>
<evidence type="ECO:0000256" key="11">
    <source>
        <dbReference type="ARBA" id="ARBA00022932"/>
    </source>
</evidence>
<dbReference type="Proteomes" id="UP001516400">
    <property type="component" value="Unassembled WGS sequence"/>
</dbReference>
<dbReference type="FunFam" id="3.90.1600.10:FF:000006">
    <property type="entry name" value="DNA polymerase epsilon catalytic subunit"/>
    <property type="match status" value="1"/>
</dbReference>
<keyword evidence="5 16" id="KW-0808">Transferase</keyword>
<gene>
    <name evidence="19" type="ORF">HHI36_001476</name>
</gene>
<dbReference type="EC" id="2.7.7.7" evidence="16"/>
<comment type="subcellular location">
    <subcellularLocation>
        <location evidence="2 16">Nucleus</location>
    </subcellularLocation>
</comment>
<accession>A0ABD2P817</accession>
<dbReference type="GO" id="GO:0003677">
    <property type="term" value="F:DNA binding"/>
    <property type="evidence" value="ECO:0007669"/>
    <property type="project" value="UniProtKB-KW"/>
</dbReference>
<sequence>MVLQNSGKYQADKIDKGTQPEGTGREETSEYRLKLAIENENIDLKYGFERVKDHLERTGFLLNMHSTEIMDEDKRLVSAVDFYFIEEDGTRFKISYAFMPYFYILTKREYINEITQFLSKKYGGTIGKCETIEKEDLDLPNHLIGLKQKYLKLSFCNQTDLMKVRKDILKVVRKNREKIDENNYYTEMLTETITDVQVDASKCRSDPMENISDIREYDVPYHVRVSTDLKIFCGLWYTVKCRGASLDPPIFTRRDDIIERPEPIVLAYDIETTKLPLKFPDANTDQIMMISYMIDGQGFLITNREILSADIEDFEYTPKPEYEGKFTIFNEPNERGVILKFFEHIIDIRPHIFVTYNGDFFDWPFVETRAAVYNLDMKTEIGFSKNRDGTYVCRPAMHMDCLCWVKRDSYLPVGSQNLKAVAKAKLRYDPVELDPEEMCPLAASAPQILSNYSVSDAVATYYLYMQYVHPFIFALCTIIPCEPDEVLRKGSGTLCEALLMVEAFHANIIFPNKQETVLNKLTEDGHVLHQETYIGGHVEALESGVFRADIPCRFKLIPEAISNLIEKIPHTLQHAIEVEEGVSLEKVMNLDDIRNEIESKLLALKQQPMRLERPLIYHLDVGAMYPNIILTNRLQPCAMVNETICAACDFNKPGATCQRSMAWMSRAEYMPATRNEYHRIQQQLETEKFPSLIPGGPKRAFHQLPKMEQAELEKKRLLIYCRKVYKKQKVTRIEERTTTICQKENSFYVDTVRAFRDRRYEYKGLSKKAKTAVSEAIKGGDASEIKSAKNREVLYDSLQLAHKCILNSFYGYVMRKGSRWHSMEMGGIVCYTGAHIIMRAREIIEKVGRPLELDTDGIWCVLPASFPENIVVHTTDEKKKKLIISYPNAVLNSMVKEYFTNDQYHELVNPKTLEYVTREENSIFFEVDGPYKAMVLPASKDEGKKLKKRYAVFNFDGSLAELKGFEIKRRGELQLIKNFQSSVFEAFLKGDTLESCYASVAQVANYWLDVLFSNGRNMPDTELFDLISENRSMSKKLEEYGGQKSTSISTAKRLAEFLGDQMVKDAGLACKYVISKKPNGAPVTERAIPLAIFQAEESVQKHYLRKWLKDSTIGTVDIRDILDWGYYIERLGGAIQKIITIPAAMQGVANPVPRVRHPDWLHKKMLEKNDQFKQRRITDMFSTTHKSSGIKDIETSREEMDIGDVEDFGKTKHSLKKTVAIVSKRKRDDDYDEDQLNKTWKEVLGNPPPIGTTKDEITIWVGFQKKKWAFQASQRNSGYQDKKKKSKSSLNVLRQGGNLNDFLQKSQRTLQTFPWQILQVFETSTPGEFKLWALVQSELHLVKLKVPKIYYVNLKTPKDADEGDLFKKCNRILPRNRPVYNLYMYSVPEELFRKHEKDVYLDLSDPSVEGLYETQVSPMFRVLMKIGAVCKLKRGTPCTDSFNFEDLDMLSISKDTYMSKDSLKHIYFYQHKHPTKKQQMFGLFITPLQKALIIVVDTVRTNLMPNINNLYRAERIVKKEKYPDDNLLPPENLQFEIRIETDLNAVYKLLNKVLQNYKDEKKGPTLLAMQCTTSTNNLTSCISSLAEFPQVQIHVQDSDELYNVLEWQKVGAKALIRNYLNSDRVIELMTEQCRYFLLPIGNMPADPAIFGSDLFYARHLSHQNHLLWYSPSNKPDLGGSQENDARLLAENQETASEVCNKPGWYSTICVELDIDSLAINTLLQAHHVTDIEGTSSAIAFDSAATTSLDDLVGGNQMSYDETTRCAEAFKILRSMATTWMRDISVYRNVYADFQVIHFYRWLRSSKALLYDPALLRTLQNLMKKLFLQLIAEFKRLGCTIIYANFNKIVICTKKRCVEDAIANIEFVVASIRNKELFHSLEITFRQCWEQLVWLDTANYAGIQGKLPENLQNESVNSQNHLEQEKNDDEEEDGPVVMMNWNIAEQLPEKAGCRNSFNTVIASYIDAVYQKLKSSHNTTMVAPPMSQPYNGLSAHEDVANYAKDLISGDFSQTLFKITEKMNRIIPPTPDGTFPALEYVKSVCHVLDLDPAVKDAVMNLKSNLLRLIGVGEFSEKAVWKDPTVSYVIPQIICKACNHCRDLDLGRDPFRSEHAWLCPLCSTPYDNSEIENLLLDVVSRKFLAYSLQDLQCRKCAQIKLEDLTKHCTCASDYKCLISKDELVKLLQTFQSLAGTFNMPTLKETMEQTLQLMY</sequence>
<dbReference type="Gene3D" id="1.10.287.690">
    <property type="entry name" value="Helix hairpin bin"/>
    <property type="match status" value="1"/>
</dbReference>
<dbReference type="GO" id="GO:0051539">
    <property type="term" value="F:4 iron, 4 sulfur cluster binding"/>
    <property type="evidence" value="ECO:0007669"/>
    <property type="project" value="UniProtKB-KW"/>
</dbReference>
<evidence type="ECO:0000256" key="4">
    <source>
        <dbReference type="ARBA" id="ARBA00022485"/>
    </source>
</evidence>
<evidence type="ECO:0000256" key="6">
    <source>
        <dbReference type="ARBA" id="ARBA00022695"/>
    </source>
</evidence>
<evidence type="ECO:0000256" key="5">
    <source>
        <dbReference type="ARBA" id="ARBA00022679"/>
    </source>
</evidence>
<feature type="compositionally biased region" description="Basic and acidic residues" evidence="17">
    <location>
        <begin position="10"/>
        <end position="29"/>
    </location>
</feature>
<evidence type="ECO:0000256" key="9">
    <source>
        <dbReference type="ARBA" id="ARBA00022771"/>
    </source>
</evidence>
<evidence type="ECO:0000256" key="16">
    <source>
        <dbReference type="RuleBase" id="RU365029"/>
    </source>
</evidence>
<dbReference type="SUPFAM" id="SSF53098">
    <property type="entry name" value="Ribonuclease H-like"/>
    <property type="match status" value="1"/>
</dbReference>
<dbReference type="InterPro" id="IPR042087">
    <property type="entry name" value="DNA_pol_B_thumb"/>
</dbReference>
<dbReference type="InterPro" id="IPR054475">
    <property type="entry name" value="Znf-DPOE"/>
</dbReference>
<dbReference type="InterPro" id="IPR023211">
    <property type="entry name" value="DNA_pol_palm_dom_sf"/>
</dbReference>
<dbReference type="SUPFAM" id="SSF56672">
    <property type="entry name" value="DNA/RNA polymerases"/>
    <property type="match status" value="1"/>
</dbReference>
<keyword evidence="15 16" id="KW-0539">Nucleus</keyword>
<evidence type="ECO:0000256" key="1">
    <source>
        <dbReference type="ARBA" id="ARBA00001966"/>
    </source>
</evidence>
<dbReference type="PANTHER" id="PTHR10670">
    <property type="entry name" value="DNA POLYMERASE EPSILON CATALYTIC SUBUNIT A"/>
    <property type="match status" value="1"/>
</dbReference>
<feature type="domain" description="DNA polymerase epsilon catalytic subunit A C-terminal" evidence="18">
    <location>
        <begin position="1506"/>
        <end position="1902"/>
    </location>
</feature>
<dbReference type="CDD" id="cd05779">
    <property type="entry name" value="DNA_polB_epsilon_exo"/>
    <property type="match status" value="1"/>
</dbReference>
<dbReference type="InterPro" id="IPR013697">
    <property type="entry name" value="DNA_pol_e_suA_C"/>
</dbReference>
<dbReference type="CDD" id="cd05535">
    <property type="entry name" value="POLBc_epsilon"/>
    <property type="match status" value="1"/>
</dbReference>
<dbReference type="GO" id="GO:0008270">
    <property type="term" value="F:zinc ion binding"/>
    <property type="evidence" value="ECO:0007669"/>
    <property type="project" value="UniProtKB-KW"/>
</dbReference>
<keyword evidence="8 16" id="KW-0479">Metal-binding</keyword>
<name>A0ABD2P817_9CUCU</name>
<evidence type="ECO:0000256" key="3">
    <source>
        <dbReference type="ARBA" id="ARBA00005755"/>
    </source>
</evidence>
<evidence type="ECO:0000256" key="13">
    <source>
        <dbReference type="ARBA" id="ARBA00023014"/>
    </source>
</evidence>
<dbReference type="Gene3D" id="3.30.342.10">
    <property type="entry name" value="DNA Polymerase, chain B, domain 1"/>
    <property type="match status" value="1"/>
</dbReference>
<feature type="region of interest" description="Disordered" evidence="17">
    <location>
        <begin position="1"/>
        <end position="29"/>
    </location>
</feature>
<dbReference type="Pfam" id="PF08490">
    <property type="entry name" value="DUF1744"/>
    <property type="match status" value="1"/>
</dbReference>
<dbReference type="EMBL" id="JABFTP020000185">
    <property type="protein sequence ID" value="KAL3286990.1"/>
    <property type="molecule type" value="Genomic_DNA"/>
</dbReference>
<dbReference type="SMART" id="SM00486">
    <property type="entry name" value="POLBc"/>
    <property type="match status" value="1"/>
</dbReference>
<dbReference type="Pfam" id="PF22912">
    <property type="entry name" value="zf-DPOE"/>
    <property type="match status" value="1"/>
</dbReference>
<dbReference type="PANTHER" id="PTHR10670:SF0">
    <property type="entry name" value="DNA POLYMERASE EPSILON CATALYTIC SUBUNIT A"/>
    <property type="match status" value="1"/>
</dbReference>
<dbReference type="GO" id="GO:0006260">
    <property type="term" value="P:DNA replication"/>
    <property type="evidence" value="ECO:0007669"/>
    <property type="project" value="UniProtKB-KW"/>
</dbReference>
<evidence type="ECO:0000259" key="18">
    <source>
        <dbReference type="SMART" id="SM01159"/>
    </source>
</evidence>
<dbReference type="InterPro" id="IPR043502">
    <property type="entry name" value="DNA/RNA_pol_sf"/>
</dbReference>
<evidence type="ECO:0000256" key="14">
    <source>
        <dbReference type="ARBA" id="ARBA00023125"/>
    </source>
</evidence>
<evidence type="ECO:0000256" key="15">
    <source>
        <dbReference type="ARBA" id="ARBA00023242"/>
    </source>
</evidence>
<dbReference type="Gene3D" id="3.90.1600.10">
    <property type="entry name" value="Palm domain of DNA polymerase"/>
    <property type="match status" value="1"/>
</dbReference>
<keyword evidence="9 16" id="KW-0863">Zinc-finger</keyword>
<comment type="function">
    <text evidence="16">DNA polymerase II participates in chromosomal DNA replication.</text>
</comment>
<proteinExistence type="inferred from homology"/>
<keyword evidence="6 16" id="KW-0548">Nucleotidyltransferase</keyword>
<evidence type="ECO:0000256" key="17">
    <source>
        <dbReference type="SAM" id="MobiDB-lite"/>
    </source>
</evidence>
<dbReference type="FunFam" id="1.10.132.60:FF:000002">
    <property type="entry name" value="DNA polymerase epsilon catalytic subunit"/>
    <property type="match status" value="1"/>
</dbReference>
<organism evidence="19 20">
    <name type="scientific">Cryptolaemus montrouzieri</name>
    <dbReference type="NCBI Taxonomy" id="559131"/>
    <lineage>
        <taxon>Eukaryota</taxon>
        <taxon>Metazoa</taxon>
        <taxon>Ecdysozoa</taxon>
        <taxon>Arthropoda</taxon>
        <taxon>Hexapoda</taxon>
        <taxon>Insecta</taxon>
        <taxon>Pterygota</taxon>
        <taxon>Neoptera</taxon>
        <taxon>Endopterygota</taxon>
        <taxon>Coleoptera</taxon>
        <taxon>Polyphaga</taxon>
        <taxon>Cucujiformia</taxon>
        <taxon>Coccinelloidea</taxon>
        <taxon>Coccinellidae</taxon>
        <taxon>Scymninae</taxon>
        <taxon>Scymnini</taxon>
        <taxon>Cryptolaemus</taxon>
    </lineage>
</organism>
<comment type="cofactor">
    <cofactor evidence="1 16">
        <name>[4Fe-4S] cluster</name>
        <dbReference type="ChEBI" id="CHEBI:49883"/>
    </cofactor>
</comment>
<dbReference type="Gene3D" id="3.30.420.10">
    <property type="entry name" value="Ribonuclease H-like superfamily/Ribonuclease H"/>
    <property type="match status" value="1"/>
</dbReference>
<dbReference type="SMART" id="SM01159">
    <property type="entry name" value="DUF1744"/>
    <property type="match status" value="1"/>
</dbReference>
<evidence type="ECO:0000313" key="20">
    <source>
        <dbReference type="Proteomes" id="UP001516400"/>
    </source>
</evidence>
<evidence type="ECO:0000256" key="8">
    <source>
        <dbReference type="ARBA" id="ARBA00022723"/>
    </source>
</evidence>
<dbReference type="FunFam" id="1.10.287.690:FF:000005">
    <property type="entry name" value="DNA polymerase epsilon catalytic subunit"/>
    <property type="match status" value="1"/>
</dbReference>
<keyword evidence="20" id="KW-1185">Reference proteome</keyword>
<dbReference type="Pfam" id="PF23250">
    <property type="entry name" value="zf_DPOE_2"/>
    <property type="match status" value="1"/>
</dbReference>
<evidence type="ECO:0000256" key="10">
    <source>
        <dbReference type="ARBA" id="ARBA00022833"/>
    </source>
</evidence>
<dbReference type="InterPro" id="IPR006172">
    <property type="entry name" value="DNA-dir_DNA_pol_B"/>
</dbReference>
<dbReference type="Gene3D" id="1.10.132.60">
    <property type="entry name" value="DNA polymerase family B, C-terminal domain"/>
    <property type="match status" value="1"/>
</dbReference>
<keyword evidence="12 16" id="KW-0408">Iron</keyword>
<comment type="similarity">
    <text evidence="3 16">Belongs to the DNA polymerase type-B family.</text>
</comment>
<evidence type="ECO:0000256" key="7">
    <source>
        <dbReference type="ARBA" id="ARBA00022705"/>
    </source>
</evidence>
<comment type="caution">
    <text evidence="19">The sequence shown here is derived from an EMBL/GenBank/DDBJ whole genome shotgun (WGS) entry which is preliminary data.</text>
</comment>
<evidence type="ECO:0000256" key="2">
    <source>
        <dbReference type="ARBA" id="ARBA00004123"/>
    </source>
</evidence>
<reference evidence="19 20" key="1">
    <citation type="journal article" date="2021" name="BMC Biol.">
        <title>Horizontally acquired antibacterial genes associated with adaptive radiation of ladybird beetles.</title>
        <authorList>
            <person name="Li H.S."/>
            <person name="Tang X.F."/>
            <person name="Huang Y.H."/>
            <person name="Xu Z.Y."/>
            <person name="Chen M.L."/>
            <person name="Du X.Y."/>
            <person name="Qiu B.Y."/>
            <person name="Chen P.T."/>
            <person name="Zhang W."/>
            <person name="Slipinski A."/>
            <person name="Escalona H.E."/>
            <person name="Waterhouse R.M."/>
            <person name="Zwick A."/>
            <person name="Pang H."/>
        </authorList>
    </citation>
    <scope>NUCLEOTIDE SEQUENCE [LARGE SCALE GENOMIC DNA]</scope>
    <source>
        <strain evidence="19">SYSU2018</strain>
    </source>
</reference>
<dbReference type="InterPro" id="IPR029703">
    <property type="entry name" value="POL2"/>
</dbReference>
<dbReference type="InterPro" id="IPR055191">
    <property type="entry name" value="POL2_thumb"/>
</dbReference>
<dbReference type="GO" id="GO:0008622">
    <property type="term" value="C:epsilon DNA polymerase complex"/>
    <property type="evidence" value="ECO:0007669"/>
    <property type="project" value="UniProtKB-ARBA"/>
</dbReference>
<keyword evidence="7 16" id="KW-0235">DNA replication</keyword>
<dbReference type="Pfam" id="PF03104">
    <property type="entry name" value="DNA_pol_B_exo1"/>
    <property type="match status" value="1"/>
</dbReference>
<dbReference type="InterPro" id="IPR012337">
    <property type="entry name" value="RNaseH-like_sf"/>
</dbReference>